<sequence length="180" mass="19521">MDLNYDVTATSNHLVPKEQIVPMNGISTNVINSHAWPQTVTLTGAIGALRRNNPDDIMKLHHNQSEVGLTEITRNHNNSNNYDITSDLSPLVDGRSERSAHIDTLQSLLGNSNPPSGLLVETTAPTGNGGSHEQHNFRQIGELLSLLDSGSKETTASQDLNSFSFRDSAIFETSNLTSNS</sequence>
<keyword evidence="2" id="KW-1185">Reference proteome</keyword>
<dbReference type="AlphaFoldDB" id="H2ZKM0"/>
<evidence type="ECO:0000313" key="1">
    <source>
        <dbReference type="Ensembl" id="ENSCSAVP00000018136.1"/>
    </source>
</evidence>
<proteinExistence type="predicted"/>
<accession>H2ZKM0</accession>
<organism evidence="1 2">
    <name type="scientific">Ciona savignyi</name>
    <name type="common">Pacific transparent sea squirt</name>
    <dbReference type="NCBI Taxonomy" id="51511"/>
    <lineage>
        <taxon>Eukaryota</taxon>
        <taxon>Metazoa</taxon>
        <taxon>Chordata</taxon>
        <taxon>Tunicata</taxon>
        <taxon>Ascidiacea</taxon>
        <taxon>Phlebobranchia</taxon>
        <taxon>Cionidae</taxon>
        <taxon>Ciona</taxon>
    </lineage>
</organism>
<dbReference type="Ensembl" id="ENSCSAVT00000018333.1">
    <property type="protein sequence ID" value="ENSCSAVP00000018136.1"/>
    <property type="gene ID" value="ENSCSAVG00000010666.1"/>
</dbReference>
<dbReference type="InParanoid" id="H2ZKM0"/>
<protein>
    <submittedName>
        <fullName evidence="1">Uncharacterized protein</fullName>
    </submittedName>
</protein>
<reference evidence="1" key="3">
    <citation type="submission" date="2025-09" db="UniProtKB">
        <authorList>
            <consortium name="Ensembl"/>
        </authorList>
    </citation>
    <scope>IDENTIFICATION</scope>
</reference>
<reference evidence="2" key="1">
    <citation type="submission" date="2003-08" db="EMBL/GenBank/DDBJ databases">
        <authorList>
            <person name="Birren B."/>
            <person name="Nusbaum C."/>
            <person name="Abebe A."/>
            <person name="Abouelleil A."/>
            <person name="Adekoya E."/>
            <person name="Ait-zahra M."/>
            <person name="Allen N."/>
            <person name="Allen T."/>
            <person name="An P."/>
            <person name="Anderson M."/>
            <person name="Anderson S."/>
            <person name="Arachchi H."/>
            <person name="Armbruster J."/>
            <person name="Bachantsang P."/>
            <person name="Baldwin J."/>
            <person name="Barry A."/>
            <person name="Bayul T."/>
            <person name="Blitshsteyn B."/>
            <person name="Bloom T."/>
            <person name="Blye J."/>
            <person name="Boguslavskiy L."/>
            <person name="Borowsky M."/>
            <person name="Boukhgalter B."/>
            <person name="Brunache A."/>
            <person name="Butler J."/>
            <person name="Calixte N."/>
            <person name="Calvo S."/>
            <person name="Camarata J."/>
            <person name="Campo K."/>
            <person name="Chang J."/>
            <person name="Cheshatsang Y."/>
            <person name="Citroen M."/>
            <person name="Collymore A."/>
            <person name="Considine T."/>
            <person name="Cook A."/>
            <person name="Cooke P."/>
            <person name="Corum B."/>
            <person name="Cuomo C."/>
            <person name="David R."/>
            <person name="Dawoe T."/>
            <person name="Degray S."/>
            <person name="Dodge S."/>
            <person name="Dooley K."/>
            <person name="Dorje P."/>
            <person name="Dorjee K."/>
            <person name="Dorris L."/>
            <person name="Duffey N."/>
            <person name="Dupes A."/>
            <person name="Elkins T."/>
            <person name="Engels R."/>
            <person name="Erickson J."/>
            <person name="Farina A."/>
            <person name="Faro S."/>
            <person name="Ferreira P."/>
            <person name="Fischer H."/>
            <person name="Fitzgerald M."/>
            <person name="Foley K."/>
            <person name="Gage D."/>
            <person name="Galagan J."/>
            <person name="Gearin G."/>
            <person name="Gnerre S."/>
            <person name="Gnirke A."/>
            <person name="Goyette A."/>
            <person name="Graham J."/>
            <person name="Grandbois E."/>
            <person name="Gyaltsen K."/>
            <person name="Hafez N."/>
            <person name="Hagopian D."/>
            <person name="Hagos B."/>
            <person name="Hall J."/>
            <person name="Hatcher B."/>
            <person name="Heller A."/>
            <person name="Higgins H."/>
            <person name="Honan T."/>
            <person name="Horn A."/>
            <person name="Houde N."/>
            <person name="Hughes L."/>
            <person name="Hulme W."/>
            <person name="Husby E."/>
            <person name="Iliev I."/>
            <person name="Jaffe D."/>
            <person name="Jones C."/>
            <person name="Kamal M."/>
            <person name="Kamat A."/>
            <person name="Kamvysselis M."/>
            <person name="Karlsson E."/>
            <person name="Kells C."/>
            <person name="Kieu A."/>
            <person name="Kisner P."/>
            <person name="Kodira C."/>
            <person name="Kulbokas E."/>
            <person name="Labutti K."/>
            <person name="Lama D."/>
            <person name="Landers T."/>
            <person name="Leger J."/>
            <person name="Levine S."/>
            <person name="Lewis D."/>
            <person name="Lewis T."/>
            <person name="Lindblad-toh K."/>
            <person name="Liu X."/>
            <person name="Lokyitsang T."/>
            <person name="Lokyitsang Y."/>
            <person name="Lucien O."/>
            <person name="Lui A."/>
            <person name="Ma L.J."/>
            <person name="Mabbitt R."/>
            <person name="Macdonald J."/>
            <person name="Maclean C."/>
            <person name="Major J."/>
            <person name="Manning J."/>
            <person name="Marabella R."/>
            <person name="Maru K."/>
            <person name="Matthews C."/>
            <person name="Mauceli E."/>
            <person name="Mccarthy M."/>
            <person name="Mcdonough S."/>
            <person name="Mcghee T."/>
            <person name="Meldrim J."/>
            <person name="Meneus L."/>
            <person name="Mesirov J."/>
            <person name="Mihalev A."/>
            <person name="Mihova T."/>
            <person name="Mikkelsen T."/>
            <person name="Mlenga V."/>
            <person name="Moru K."/>
            <person name="Mozes J."/>
            <person name="Mulrain L."/>
            <person name="Munson G."/>
            <person name="Naylor J."/>
            <person name="Newes C."/>
            <person name="Nguyen C."/>
            <person name="Nguyen N."/>
            <person name="Nguyen T."/>
            <person name="Nicol R."/>
            <person name="Nielsen C."/>
            <person name="Nizzari M."/>
            <person name="Norbu C."/>
            <person name="Norbu N."/>
            <person name="O'donnell P."/>
            <person name="Okoawo O."/>
            <person name="O'leary S."/>
            <person name="Omotosho B."/>
            <person name="O'neill K."/>
            <person name="Osman S."/>
            <person name="Parker S."/>
            <person name="Perrin D."/>
            <person name="Phunkhang P."/>
            <person name="Piqani B."/>
            <person name="Purcell S."/>
            <person name="Rachupka T."/>
            <person name="Ramasamy U."/>
            <person name="Rameau R."/>
            <person name="Ray V."/>
            <person name="Raymond C."/>
            <person name="Retta R."/>
            <person name="Richardson S."/>
            <person name="Rise C."/>
            <person name="Rodriguez J."/>
            <person name="Rogers J."/>
            <person name="Rogov P."/>
            <person name="Rutman M."/>
            <person name="Schupbach R."/>
            <person name="Seaman C."/>
            <person name="Settipalli S."/>
            <person name="Sharpe T."/>
            <person name="Sheridan J."/>
            <person name="Sherpa N."/>
            <person name="Shi J."/>
            <person name="Smirnov S."/>
            <person name="Smith C."/>
            <person name="Sougnez C."/>
            <person name="Spencer B."/>
            <person name="Stalker J."/>
            <person name="Stange-thomann N."/>
            <person name="Stavropoulos S."/>
            <person name="Stetson K."/>
            <person name="Stone C."/>
            <person name="Stone S."/>
            <person name="Stubbs M."/>
            <person name="Talamas J."/>
            <person name="Tchuinga P."/>
            <person name="Tenzing P."/>
            <person name="Tesfaye S."/>
            <person name="Theodore J."/>
            <person name="Thoulutsang Y."/>
            <person name="Topham K."/>
            <person name="Towey S."/>
            <person name="Tsamla T."/>
            <person name="Tsomo N."/>
            <person name="Vallee D."/>
            <person name="Vassiliev H."/>
            <person name="Venkataraman V."/>
            <person name="Vinson J."/>
            <person name="Vo A."/>
            <person name="Wade C."/>
            <person name="Wang S."/>
            <person name="Wangchuk T."/>
            <person name="Wangdi T."/>
            <person name="Whittaker C."/>
            <person name="Wilkinson J."/>
            <person name="Wu Y."/>
            <person name="Wyman D."/>
            <person name="Yadav S."/>
            <person name="Yang S."/>
            <person name="Yang X."/>
            <person name="Yeager S."/>
            <person name="Yee E."/>
            <person name="Young G."/>
            <person name="Zainoun J."/>
            <person name="Zembeck L."/>
            <person name="Zimmer A."/>
            <person name="Zody M."/>
            <person name="Lander E."/>
        </authorList>
    </citation>
    <scope>NUCLEOTIDE SEQUENCE [LARGE SCALE GENOMIC DNA]</scope>
</reference>
<reference evidence="1" key="2">
    <citation type="submission" date="2025-08" db="UniProtKB">
        <authorList>
            <consortium name="Ensembl"/>
        </authorList>
    </citation>
    <scope>IDENTIFICATION</scope>
</reference>
<name>H2ZKM0_CIOSA</name>
<dbReference type="HOGENOM" id="CLU_1495693_0_0_1"/>
<dbReference type="Proteomes" id="UP000007875">
    <property type="component" value="Unassembled WGS sequence"/>
</dbReference>
<evidence type="ECO:0000313" key="2">
    <source>
        <dbReference type="Proteomes" id="UP000007875"/>
    </source>
</evidence>